<proteinExistence type="predicted"/>
<evidence type="ECO:0000313" key="2">
    <source>
        <dbReference type="EMBL" id="KAF1964846.1"/>
    </source>
</evidence>
<name>A0A6A5UPJ5_9PLEO</name>
<accession>A0A6A5UPJ5</accession>
<evidence type="ECO:0000313" key="3">
    <source>
        <dbReference type="Proteomes" id="UP000800036"/>
    </source>
</evidence>
<dbReference type="OrthoDB" id="5428321at2759"/>
<keyword evidence="1" id="KW-0175">Coiled coil</keyword>
<protein>
    <submittedName>
        <fullName evidence="2">Uncharacterized protein</fullName>
    </submittedName>
</protein>
<keyword evidence="3" id="KW-1185">Reference proteome</keyword>
<evidence type="ECO:0000256" key="1">
    <source>
        <dbReference type="SAM" id="Coils"/>
    </source>
</evidence>
<organism evidence="2 3">
    <name type="scientific">Bimuria novae-zelandiae CBS 107.79</name>
    <dbReference type="NCBI Taxonomy" id="1447943"/>
    <lineage>
        <taxon>Eukaryota</taxon>
        <taxon>Fungi</taxon>
        <taxon>Dikarya</taxon>
        <taxon>Ascomycota</taxon>
        <taxon>Pezizomycotina</taxon>
        <taxon>Dothideomycetes</taxon>
        <taxon>Pleosporomycetidae</taxon>
        <taxon>Pleosporales</taxon>
        <taxon>Massarineae</taxon>
        <taxon>Didymosphaeriaceae</taxon>
        <taxon>Bimuria</taxon>
    </lineage>
</organism>
<dbReference type="EMBL" id="ML976775">
    <property type="protein sequence ID" value="KAF1964846.1"/>
    <property type="molecule type" value="Genomic_DNA"/>
</dbReference>
<dbReference type="Proteomes" id="UP000800036">
    <property type="component" value="Unassembled WGS sequence"/>
</dbReference>
<sequence length="208" mass="23511">MAPMRVSNLERREWRTKCRDELSRHIQSRLGIVVEPAQVRLLPSPDNPYAWRFLPEKKHLFSKNISDHSINAYKELCDGVGKTFEAILAKQGNSVDSLGMLDGAVASSVGKTEISFSALIDRLQGENALLSHAMEEMRTQLSAELERRRHAERELEHLKEVNQRLQEESEENLAIAMRLKGVFDAQSQGLKSAVQELQALQEGLFMGT</sequence>
<gene>
    <name evidence="2" type="ORF">BU23DRAFT_630329</name>
</gene>
<dbReference type="AlphaFoldDB" id="A0A6A5UPJ5"/>
<reference evidence="2" key="1">
    <citation type="journal article" date="2020" name="Stud. Mycol.">
        <title>101 Dothideomycetes genomes: a test case for predicting lifestyles and emergence of pathogens.</title>
        <authorList>
            <person name="Haridas S."/>
            <person name="Albert R."/>
            <person name="Binder M."/>
            <person name="Bloem J."/>
            <person name="Labutti K."/>
            <person name="Salamov A."/>
            <person name="Andreopoulos B."/>
            <person name="Baker S."/>
            <person name="Barry K."/>
            <person name="Bills G."/>
            <person name="Bluhm B."/>
            <person name="Cannon C."/>
            <person name="Castanera R."/>
            <person name="Culley D."/>
            <person name="Daum C."/>
            <person name="Ezra D."/>
            <person name="Gonzalez J."/>
            <person name="Henrissat B."/>
            <person name="Kuo A."/>
            <person name="Liang C."/>
            <person name="Lipzen A."/>
            <person name="Lutzoni F."/>
            <person name="Magnuson J."/>
            <person name="Mondo S."/>
            <person name="Nolan M."/>
            <person name="Ohm R."/>
            <person name="Pangilinan J."/>
            <person name="Park H.-J."/>
            <person name="Ramirez L."/>
            <person name="Alfaro M."/>
            <person name="Sun H."/>
            <person name="Tritt A."/>
            <person name="Yoshinaga Y."/>
            <person name="Zwiers L.-H."/>
            <person name="Turgeon B."/>
            <person name="Goodwin S."/>
            <person name="Spatafora J."/>
            <person name="Crous P."/>
            <person name="Grigoriev I."/>
        </authorList>
    </citation>
    <scope>NUCLEOTIDE SEQUENCE</scope>
    <source>
        <strain evidence="2">CBS 107.79</strain>
    </source>
</reference>
<feature type="coiled-coil region" evidence="1">
    <location>
        <begin position="120"/>
        <end position="175"/>
    </location>
</feature>